<evidence type="ECO:0000313" key="3">
    <source>
        <dbReference type="Proteomes" id="UP001059672"/>
    </source>
</evidence>
<keyword evidence="1" id="KW-0812">Transmembrane</keyword>
<name>A0ABY5HAM4_9PSED</name>
<proteinExistence type="predicted"/>
<feature type="transmembrane region" description="Helical" evidence="1">
    <location>
        <begin position="6"/>
        <end position="25"/>
    </location>
</feature>
<keyword evidence="1" id="KW-1133">Transmembrane helix</keyword>
<keyword evidence="3" id="KW-1185">Reference proteome</keyword>
<dbReference type="Proteomes" id="UP001059672">
    <property type="component" value="Chromosome"/>
</dbReference>
<gene>
    <name evidence="2" type="ORF">KDW96_08510</name>
</gene>
<dbReference type="RefSeq" id="WP_255839993.1">
    <property type="nucleotide sequence ID" value="NZ_CP073346.1"/>
</dbReference>
<organism evidence="2 3">
    <name type="scientific">Pseudomonas benzenivorans</name>
    <dbReference type="NCBI Taxonomy" id="556533"/>
    <lineage>
        <taxon>Bacteria</taxon>
        <taxon>Pseudomonadati</taxon>
        <taxon>Pseudomonadota</taxon>
        <taxon>Gammaproteobacteria</taxon>
        <taxon>Pseudomonadales</taxon>
        <taxon>Pseudomonadaceae</taxon>
        <taxon>Pseudomonas</taxon>
    </lineage>
</organism>
<accession>A0ABY5HAM4</accession>
<evidence type="ECO:0000256" key="1">
    <source>
        <dbReference type="SAM" id="Phobius"/>
    </source>
</evidence>
<evidence type="ECO:0008006" key="4">
    <source>
        <dbReference type="Google" id="ProtNLM"/>
    </source>
</evidence>
<sequence length="232" mass="26062">MKFPNWLKLVWWGIALIGTLAFLIFRLDNIHAGHAQFADVVVFLVFICLWMLPLVAEVNMLGIHLKNEIEEIKREVASVRNSVDVRNSFSPQLIFPQPPSEEELPGLREEVRAAVSQALREAGSAATSTTSGNLSVSEAAHFLFGVRYNLELQLRRIYEENINDPRERYASVIAYLRLLVRSEVISPNLAHAIREVYSVCSAAIHGEDVSENQVQFVRDVAPELVAALEAVR</sequence>
<evidence type="ECO:0000313" key="2">
    <source>
        <dbReference type="EMBL" id="UTW09325.1"/>
    </source>
</evidence>
<dbReference type="EMBL" id="CP073346">
    <property type="protein sequence ID" value="UTW09325.1"/>
    <property type="molecule type" value="Genomic_DNA"/>
</dbReference>
<feature type="transmembrane region" description="Helical" evidence="1">
    <location>
        <begin position="37"/>
        <end position="56"/>
    </location>
</feature>
<reference evidence="2" key="1">
    <citation type="submission" date="2021-04" db="EMBL/GenBank/DDBJ databases">
        <title>Oceanospirillales bacteria with DddD are important DMSP degraders in coastal seawater.</title>
        <authorList>
            <person name="Liu J."/>
        </authorList>
    </citation>
    <scope>NUCLEOTIDE SEQUENCE</scope>
    <source>
        <strain evidence="2">D13-4</strain>
    </source>
</reference>
<protein>
    <recommendedName>
        <fullName evidence="4">HEPN domain-containing protein</fullName>
    </recommendedName>
</protein>
<keyword evidence="1" id="KW-0472">Membrane</keyword>